<evidence type="ECO:0000313" key="1">
    <source>
        <dbReference type="EMBL" id="KKB56599.1"/>
    </source>
</evidence>
<dbReference type="EMBL" id="AQHW01000014">
    <property type="protein sequence ID" value="KKB56599.1"/>
    <property type="molecule type" value="Genomic_DNA"/>
</dbReference>
<name>A0A0F5JFS3_9BACT</name>
<keyword evidence="2" id="KW-1185">Reference proteome</keyword>
<protein>
    <submittedName>
        <fullName evidence="1">Uncharacterized protein</fullName>
    </submittedName>
</protein>
<dbReference type="AlphaFoldDB" id="A0A0F5JFS3"/>
<gene>
    <name evidence="1" type="ORF">HMPREF1536_02235</name>
</gene>
<dbReference type="PATRIC" id="fig|1203610.3.peg.2293"/>
<dbReference type="Proteomes" id="UP000033035">
    <property type="component" value="Unassembled WGS sequence"/>
</dbReference>
<proteinExistence type="predicted"/>
<accession>A0A0F5JFS3</accession>
<sequence>MIVILHLANKTSLVSRCKYRDQIITNKEQFTF</sequence>
<evidence type="ECO:0000313" key="2">
    <source>
        <dbReference type="Proteomes" id="UP000033035"/>
    </source>
</evidence>
<comment type="caution">
    <text evidence="1">The sequence shown here is derived from an EMBL/GenBank/DDBJ whole genome shotgun (WGS) entry which is preliminary data.</text>
</comment>
<organism evidence="1 2">
    <name type="scientific">Parabacteroides gordonii MS-1 = DSM 23371</name>
    <dbReference type="NCBI Taxonomy" id="1203610"/>
    <lineage>
        <taxon>Bacteria</taxon>
        <taxon>Pseudomonadati</taxon>
        <taxon>Bacteroidota</taxon>
        <taxon>Bacteroidia</taxon>
        <taxon>Bacteroidales</taxon>
        <taxon>Tannerellaceae</taxon>
        <taxon>Parabacteroides</taxon>
    </lineage>
</organism>
<dbReference type="HOGENOM" id="CLU_3390645_0_0_10"/>
<reference evidence="1 2" key="1">
    <citation type="submission" date="2013-04" db="EMBL/GenBank/DDBJ databases">
        <title>The Genome Sequence of Parabacteroides gordonii DSM 23371.</title>
        <authorList>
            <consortium name="The Broad Institute Genomics Platform"/>
            <person name="Earl A."/>
            <person name="Ward D."/>
            <person name="Feldgarden M."/>
            <person name="Gevers D."/>
            <person name="Martens E."/>
            <person name="Sakamoto M."/>
            <person name="Benno Y."/>
            <person name="Suzuki N."/>
            <person name="Matsunaga N."/>
            <person name="Koshihara K."/>
            <person name="Seki M."/>
            <person name="Komiya H."/>
            <person name="Walker B."/>
            <person name="Young S."/>
            <person name="Zeng Q."/>
            <person name="Gargeya S."/>
            <person name="Fitzgerald M."/>
            <person name="Haas B."/>
            <person name="Abouelleil A."/>
            <person name="Allen A.W."/>
            <person name="Alvarado L."/>
            <person name="Arachchi H.M."/>
            <person name="Berlin A.M."/>
            <person name="Chapman S.B."/>
            <person name="Gainer-Dewar J."/>
            <person name="Goldberg J."/>
            <person name="Griggs A."/>
            <person name="Gujja S."/>
            <person name="Hansen M."/>
            <person name="Howarth C."/>
            <person name="Imamovic A."/>
            <person name="Ireland A."/>
            <person name="Larimer J."/>
            <person name="McCowan C."/>
            <person name="Murphy C."/>
            <person name="Pearson M."/>
            <person name="Poon T.W."/>
            <person name="Priest M."/>
            <person name="Roberts A."/>
            <person name="Saif S."/>
            <person name="Shea T."/>
            <person name="Sisk P."/>
            <person name="Sykes S."/>
            <person name="Wortman J."/>
            <person name="Nusbaum C."/>
            <person name="Birren B."/>
        </authorList>
    </citation>
    <scope>NUCLEOTIDE SEQUENCE [LARGE SCALE GENOMIC DNA]</scope>
    <source>
        <strain evidence="1 2">MS-1</strain>
    </source>
</reference>